<evidence type="ECO:0000313" key="2">
    <source>
        <dbReference type="EMBL" id="MCA6066822.1"/>
    </source>
</evidence>
<keyword evidence="2" id="KW-0808">Transferase</keyword>
<accession>A0ABS7ZZ26</accession>
<evidence type="ECO:0000313" key="3">
    <source>
        <dbReference type="Proteomes" id="UP000618240"/>
    </source>
</evidence>
<name>A0ABS7ZZ26_9FLAO</name>
<feature type="domain" description="Methyltransferase FkbM" evidence="1">
    <location>
        <begin position="92"/>
        <end position="246"/>
    </location>
</feature>
<organism evidence="2 3">
    <name type="scientific">Chryseobacterium tagetis</name>
    <dbReference type="NCBI Taxonomy" id="2801334"/>
    <lineage>
        <taxon>Bacteria</taxon>
        <taxon>Pseudomonadati</taxon>
        <taxon>Bacteroidota</taxon>
        <taxon>Flavobacteriia</taxon>
        <taxon>Flavobacteriales</taxon>
        <taxon>Weeksellaceae</taxon>
        <taxon>Chryseobacterium group</taxon>
        <taxon>Chryseobacterium</taxon>
    </lineage>
</organism>
<dbReference type="InterPro" id="IPR006342">
    <property type="entry name" value="FkbM_mtfrase"/>
</dbReference>
<reference evidence="2 3" key="1">
    <citation type="submission" date="2021-09" db="EMBL/GenBank/DDBJ databases">
        <title>Genome sequencing and assembly of Chryseobacterium sp. RG1.</title>
        <authorList>
            <person name="Chhetri G."/>
        </authorList>
    </citation>
    <scope>NUCLEOTIDE SEQUENCE [LARGE SCALE GENOMIC DNA]</scope>
    <source>
        <strain evidence="2 3">RG1</strain>
    </source>
</reference>
<dbReference type="RefSeq" id="WP_225687111.1">
    <property type="nucleotide sequence ID" value="NZ_JAERSE020000002.1"/>
</dbReference>
<dbReference type="InterPro" id="IPR052514">
    <property type="entry name" value="SAM-dependent_MTase"/>
</dbReference>
<keyword evidence="2" id="KW-0489">Methyltransferase</keyword>
<gene>
    <name evidence="2" type="ORF">JI747_006515</name>
</gene>
<dbReference type="NCBIfam" id="TIGR01444">
    <property type="entry name" value="fkbM_fam"/>
    <property type="match status" value="1"/>
</dbReference>
<comment type="caution">
    <text evidence="2">The sequence shown here is derived from an EMBL/GenBank/DDBJ whole genome shotgun (WGS) entry which is preliminary data.</text>
</comment>
<keyword evidence="3" id="KW-1185">Reference proteome</keyword>
<dbReference type="GO" id="GO:0032259">
    <property type="term" value="P:methylation"/>
    <property type="evidence" value="ECO:0007669"/>
    <property type="project" value="UniProtKB-KW"/>
</dbReference>
<dbReference type="Gene3D" id="3.40.50.150">
    <property type="entry name" value="Vaccinia Virus protein VP39"/>
    <property type="match status" value="1"/>
</dbReference>
<evidence type="ECO:0000259" key="1">
    <source>
        <dbReference type="Pfam" id="PF05050"/>
    </source>
</evidence>
<sequence length="279" mass="32481">MMIQKIKKLLEIYKRERYFENVQDVQNPKIGISPKEKKRLMESSAFQQETAKVFNWDFTFSHGPSLLHSLEEIFGDDIYLFDSENDAPYIIDCGANIGVSVLYFQRKYPKAKILAFEPDEDIFKILEKNINTFGHPTTEIRKEAVWIKDEDLQFYSEGGLAGSFVTDFAKKNQIITVKAVDLKKYLEQPVDFLKIDIEGAENTLIFDIADSLKNVKNLFLEYHGILDEEQNLGEILNLLKSKGFEYYIRVAGETIIHPFCNEKPKSFNQQLNIFCYRKK</sequence>
<dbReference type="Proteomes" id="UP000618240">
    <property type="component" value="Unassembled WGS sequence"/>
</dbReference>
<dbReference type="SUPFAM" id="SSF53335">
    <property type="entry name" value="S-adenosyl-L-methionine-dependent methyltransferases"/>
    <property type="match status" value="1"/>
</dbReference>
<dbReference type="InterPro" id="IPR029063">
    <property type="entry name" value="SAM-dependent_MTases_sf"/>
</dbReference>
<proteinExistence type="predicted"/>
<dbReference type="PANTHER" id="PTHR34203">
    <property type="entry name" value="METHYLTRANSFERASE, FKBM FAMILY PROTEIN"/>
    <property type="match status" value="1"/>
</dbReference>
<dbReference type="EMBL" id="JAERSE020000002">
    <property type="protein sequence ID" value="MCA6066822.1"/>
    <property type="molecule type" value="Genomic_DNA"/>
</dbReference>
<dbReference type="Pfam" id="PF05050">
    <property type="entry name" value="Methyltransf_21"/>
    <property type="match status" value="1"/>
</dbReference>
<dbReference type="GO" id="GO:0008168">
    <property type="term" value="F:methyltransferase activity"/>
    <property type="evidence" value="ECO:0007669"/>
    <property type="project" value="UniProtKB-KW"/>
</dbReference>
<protein>
    <submittedName>
        <fullName evidence="2">FkbM family methyltransferase</fullName>
    </submittedName>
</protein>
<dbReference type="PANTHER" id="PTHR34203:SF15">
    <property type="entry name" value="SLL1173 PROTEIN"/>
    <property type="match status" value="1"/>
</dbReference>